<protein>
    <recommendedName>
        <fullName evidence="1">RNHCP domain-containing protein</fullName>
    </recommendedName>
</protein>
<dbReference type="EMBL" id="LCDF01000019">
    <property type="protein sequence ID" value="KKS47122.1"/>
    <property type="molecule type" value="Genomic_DNA"/>
</dbReference>
<comment type="caution">
    <text evidence="2">The sequence shown here is derived from an EMBL/GenBank/DDBJ whole genome shotgun (WGS) entry which is preliminary data.</text>
</comment>
<feature type="domain" description="RNHCP" evidence="1">
    <location>
        <begin position="15"/>
        <end position="96"/>
    </location>
</feature>
<sequence>MTDKLEGKKFQKKSENFKCGNCGASVKGEGYRNHCPKCLWSKHVDINPGDRDEVCKGLMRPFRVEFLRGEYVIIHKCQRCKAERKNKTAKDDDMDLVISIAKK</sequence>
<evidence type="ECO:0000313" key="2">
    <source>
        <dbReference type="EMBL" id="KKS47122.1"/>
    </source>
</evidence>
<name>A0A0G0ZEK8_9BACT</name>
<organism evidence="2 3">
    <name type="scientific">Candidatus Giovannonibacteria bacterium GW2011_GWF2_42_19</name>
    <dbReference type="NCBI Taxonomy" id="1618659"/>
    <lineage>
        <taxon>Bacteria</taxon>
        <taxon>Candidatus Giovannoniibacteriota</taxon>
    </lineage>
</organism>
<dbReference type="Proteomes" id="UP000034036">
    <property type="component" value="Unassembled WGS sequence"/>
</dbReference>
<dbReference type="Pfam" id="PF12647">
    <property type="entry name" value="RNHCP"/>
    <property type="match status" value="1"/>
</dbReference>
<proteinExistence type="predicted"/>
<reference evidence="2" key="1">
    <citation type="journal article" date="2015" name="Nature">
        <title>rRNA introns, odd ribosomes, and small enigmatic genomes across a large radiation of phyla.</title>
        <authorList>
            <person name="Brown C.T."/>
            <person name="Hug L.A."/>
            <person name="Thomas B.C."/>
            <person name="Sharon I."/>
            <person name="Castelle C.J."/>
            <person name="Singh A."/>
            <person name="Wilkins M.J."/>
            <person name="Williams K.H."/>
            <person name="Banfield J.F."/>
        </authorList>
    </citation>
    <scope>NUCLEOTIDE SEQUENCE [LARGE SCALE GENOMIC DNA]</scope>
</reference>
<dbReference type="AlphaFoldDB" id="A0A0G0ZEK8"/>
<accession>A0A0G0ZEK8</accession>
<gene>
    <name evidence="2" type="ORF">UV11_C0019G0005</name>
</gene>
<evidence type="ECO:0000313" key="3">
    <source>
        <dbReference type="Proteomes" id="UP000034036"/>
    </source>
</evidence>
<evidence type="ECO:0000259" key="1">
    <source>
        <dbReference type="Pfam" id="PF12647"/>
    </source>
</evidence>
<dbReference type="STRING" id="1618659.UV11_C0019G0005"/>
<dbReference type="InterPro" id="IPR024439">
    <property type="entry name" value="RNHCP"/>
</dbReference>